<dbReference type="GO" id="GO:0004252">
    <property type="term" value="F:serine-type endopeptidase activity"/>
    <property type="evidence" value="ECO:0007669"/>
    <property type="project" value="UniProtKB-EC"/>
</dbReference>
<gene>
    <name evidence="3" type="ORF">OLEAN_C24400</name>
</gene>
<accession>R4YNH6</accession>
<protein>
    <submittedName>
        <fullName evidence="3">Prolyl oligopeptidase, family S9</fullName>
        <ecNumber evidence="3">3.4.21.26</ecNumber>
    </submittedName>
</protein>
<dbReference type="Proteomes" id="UP000032749">
    <property type="component" value="Chromosome"/>
</dbReference>
<proteinExistence type="predicted"/>
<feature type="domain" description="Peptidase S9 prolyl oligopeptidase catalytic" evidence="2">
    <location>
        <begin position="440"/>
        <end position="645"/>
    </location>
</feature>
<dbReference type="KEGG" id="oai:OLEAN_C24400"/>
<evidence type="ECO:0000313" key="4">
    <source>
        <dbReference type="Proteomes" id="UP000032749"/>
    </source>
</evidence>
<reference evidence="3 4" key="1">
    <citation type="journal article" date="2013" name="Nat. Commun.">
        <title>Genome sequence and functional genomic analysis of the oil-degrading bacterium Oleispira antarctica.</title>
        <authorList>
            <person name="Kube M."/>
            <person name="Chernikova T.N."/>
            <person name="Al-Ramahi Y."/>
            <person name="Beloqui A."/>
            <person name="Lopez-Cortez N."/>
            <person name="Guazzaroni M.E."/>
            <person name="Heipieper H.J."/>
            <person name="Klages S."/>
            <person name="Kotsyurbenko O.R."/>
            <person name="Langer I."/>
            <person name="Nechitaylo T.Y."/>
            <person name="Lunsdorf H."/>
            <person name="Fernandez M."/>
            <person name="Juarez S."/>
            <person name="Ciordia S."/>
            <person name="Singer A."/>
            <person name="Kagan O."/>
            <person name="Egorova O."/>
            <person name="Petit P.A."/>
            <person name="Stogios P."/>
            <person name="Kim Y."/>
            <person name="Tchigvintsev A."/>
            <person name="Flick R."/>
            <person name="Denaro R."/>
            <person name="Genovese M."/>
            <person name="Albar J.P."/>
            <person name="Reva O.N."/>
            <person name="Martinez-Gomariz M."/>
            <person name="Tran H."/>
            <person name="Ferrer M."/>
            <person name="Savchenko A."/>
            <person name="Yakunin A.F."/>
            <person name="Yakimov M.M."/>
            <person name="Golyshina O.V."/>
            <person name="Reinhardt R."/>
            <person name="Golyshin P.N."/>
        </authorList>
    </citation>
    <scope>NUCLEOTIDE SEQUENCE [LARGE SCALE GENOMIC DNA]</scope>
</reference>
<dbReference type="Gene3D" id="3.40.50.1820">
    <property type="entry name" value="alpha/beta hydrolase"/>
    <property type="match status" value="1"/>
</dbReference>
<dbReference type="EMBL" id="FO203512">
    <property type="protein sequence ID" value="CCK76616.1"/>
    <property type="molecule type" value="Genomic_DNA"/>
</dbReference>
<evidence type="ECO:0000259" key="2">
    <source>
        <dbReference type="Pfam" id="PF00326"/>
    </source>
</evidence>
<dbReference type="InterPro" id="IPR029058">
    <property type="entry name" value="AB_hydrolase_fold"/>
</dbReference>
<name>R4YNH6_OLEAN</name>
<dbReference type="SUPFAM" id="SSF53474">
    <property type="entry name" value="alpha/beta-Hydrolases"/>
    <property type="match status" value="1"/>
</dbReference>
<dbReference type="AlphaFoldDB" id="R4YNH6"/>
<dbReference type="PATRIC" id="fig|698738.3.peg.2524"/>
<dbReference type="InterPro" id="IPR001375">
    <property type="entry name" value="Peptidase_S9_cat"/>
</dbReference>
<dbReference type="Pfam" id="PF00326">
    <property type="entry name" value="Peptidase_S9"/>
    <property type="match status" value="1"/>
</dbReference>
<dbReference type="HOGENOM" id="CLU_008615_3_1_6"/>
<organism evidence="3 4">
    <name type="scientific">Oleispira antarctica RB-8</name>
    <dbReference type="NCBI Taxonomy" id="698738"/>
    <lineage>
        <taxon>Bacteria</taxon>
        <taxon>Pseudomonadati</taxon>
        <taxon>Pseudomonadota</taxon>
        <taxon>Gammaproteobacteria</taxon>
        <taxon>Oceanospirillales</taxon>
        <taxon>Oceanospirillaceae</taxon>
        <taxon>Oleispira</taxon>
    </lineage>
</organism>
<keyword evidence="4" id="KW-1185">Reference proteome</keyword>
<evidence type="ECO:0000256" key="1">
    <source>
        <dbReference type="ARBA" id="ARBA00022801"/>
    </source>
</evidence>
<dbReference type="OrthoDB" id="4269629at2"/>
<dbReference type="GO" id="GO:0006508">
    <property type="term" value="P:proteolysis"/>
    <property type="evidence" value="ECO:0007669"/>
    <property type="project" value="InterPro"/>
</dbReference>
<keyword evidence="1 3" id="KW-0378">Hydrolase</keyword>
<dbReference type="STRING" id="698738.OLEAN_C24400"/>
<dbReference type="PANTHER" id="PTHR42776:SF27">
    <property type="entry name" value="DIPEPTIDYL PEPTIDASE FAMILY MEMBER 6"/>
    <property type="match status" value="1"/>
</dbReference>
<dbReference type="SUPFAM" id="SSF82171">
    <property type="entry name" value="DPP6 N-terminal domain-like"/>
    <property type="match status" value="1"/>
</dbReference>
<sequence>MQGRFKQIFLIFICLFYFNKTLALVEPLPVSAFASLPGVEHVILSPNGESIASIVRSTIVNETVSVLTVLDLKTNQTKSLLHTDNTKFKFDWIRWANNNKILISSDFPDYRDATKSVEKRLLVLNIDTKEVRNVWPKDLISGFEYTPQFQNKIVDMLPDDENHILMELDGIIRNSSKLFKVSLKEVKVRAVQRSKKYVRHWMVDRQKNVRILTQVKDSTYQILHRFNDDQDWNSLWEFEAFSDEGVWPLGFDRDVNILYVQALHNNFNAIFKVDLRDSKLKKELVAHKNGYDLNGSLIYSQKRGRVVGISSNHGQGNTYWDPSFKKLQASINQSMPDTFNILYSVSKDETRYLNLSYSDTHAGTYYFIDRKKGTIKAIARKYPELKPALMAEKKPISYQARDGLTIEGYLTLPVGHKSGQKYPTVVFPHGGPISYDGEGFDYWTQFLANRGYAILQMNFRGSSGYGHDFMKAGLKKWGLAMQDDIEDGTNWLIKKDYSDSGNICILGASYGGYAALMGLVKTPDLYQCAISFAGVMDQDLLIRNNLKYSNNEIIKEQIGSNASDLKARSPLYNVNKITKPVLLIHGDQDRRVQVLHSRNMQDEMENQGKNSTYIELKNGSHYLSINENRLATFEAIEAFLGSHLKPINTQDFE</sequence>
<dbReference type="PANTHER" id="PTHR42776">
    <property type="entry name" value="SERINE PEPTIDASE S9 FAMILY MEMBER"/>
    <property type="match status" value="1"/>
</dbReference>
<evidence type="ECO:0000313" key="3">
    <source>
        <dbReference type="EMBL" id="CCK76616.1"/>
    </source>
</evidence>
<dbReference type="EC" id="3.4.21.26" evidence="3"/>